<dbReference type="Pfam" id="PF01641">
    <property type="entry name" value="SelR"/>
    <property type="match status" value="1"/>
</dbReference>
<evidence type="ECO:0000256" key="4">
    <source>
        <dbReference type="ARBA" id="ARBA00023002"/>
    </source>
</evidence>
<sequence length="191" mass="21526">MKNVLYLFGIALLAVVGTLTFTRLSGEGKEDMEGTNKLTVKKYNGDEVTYTDQDLKKMLSPVQYKITQNDGTEKAFENEYWDNIEEGIYVDLLSGEPLFSSEDKYKSGTGWPSFTKPLVEENIVTKKDPGIFGMRTEVRSKEGDAHLGHVFKDGPEPTGLRYCMNSAALEFIPKSEMEARGYEAFLDEFES</sequence>
<dbReference type="PANTHER" id="PTHR10173:SF59">
    <property type="entry name" value="PEPTIDE METHIONINE SULFOXIDE REDUCTASE MSRA_MSRB"/>
    <property type="match status" value="1"/>
</dbReference>
<dbReference type="Proteomes" id="UP000192527">
    <property type="component" value="Chromosome"/>
</dbReference>
<dbReference type="NCBIfam" id="TIGR00357">
    <property type="entry name" value="peptide-methionine (R)-S-oxide reductase MsrB"/>
    <property type="match status" value="1"/>
</dbReference>
<reference evidence="8 9" key="1">
    <citation type="submission" date="2017-04" db="EMBL/GenBank/DDBJ databases">
        <title>The whole genome sequencing and assembly of Halobacillus mangrovi strain.</title>
        <authorList>
            <person name="Lee S.-J."/>
            <person name="Park M.-K."/>
            <person name="Kim J.-Y."/>
            <person name="Lee Y.-J."/>
            <person name="Yi H."/>
            <person name="Bahn Y.-S."/>
            <person name="Kim J.F."/>
            <person name="Lee D.-W."/>
        </authorList>
    </citation>
    <scope>NUCLEOTIDE SEQUENCE [LARGE SCALE GENOMIC DNA]</scope>
    <source>
        <strain evidence="8 9">KTB 131</strain>
    </source>
</reference>
<dbReference type="FunFam" id="2.170.150.20:FF:000003">
    <property type="entry name" value="Peptide methionine sulfoxide reductase MsrB"/>
    <property type="match status" value="1"/>
</dbReference>
<keyword evidence="9" id="KW-1185">Reference proteome</keyword>
<feature type="domain" description="MsrB" evidence="7">
    <location>
        <begin position="52"/>
        <end position="174"/>
    </location>
</feature>
<dbReference type="PANTHER" id="PTHR10173">
    <property type="entry name" value="METHIONINE SULFOXIDE REDUCTASE"/>
    <property type="match status" value="1"/>
</dbReference>
<comment type="similarity">
    <text evidence="1">Belongs to the MsrB Met sulfoxide reductase family.</text>
</comment>
<comment type="catalytic activity">
    <reaction evidence="5">
        <text>L-methionyl-[protein] + [thioredoxin]-disulfide + H2O = L-methionyl-(R)-S-oxide-[protein] + [thioredoxin]-dithiol</text>
        <dbReference type="Rhea" id="RHEA:24164"/>
        <dbReference type="Rhea" id="RHEA-COMP:10698"/>
        <dbReference type="Rhea" id="RHEA-COMP:10700"/>
        <dbReference type="Rhea" id="RHEA-COMP:12313"/>
        <dbReference type="Rhea" id="RHEA-COMP:12314"/>
        <dbReference type="ChEBI" id="CHEBI:15377"/>
        <dbReference type="ChEBI" id="CHEBI:16044"/>
        <dbReference type="ChEBI" id="CHEBI:29950"/>
        <dbReference type="ChEBI" id="CHEBI:45764"/>
        <dbReference type="ChEBI" id="CHEBI:50058"/>
        <dbReference type="EC" id="1.8.4.12"/>
    </reaction>
</comment>
<dbReference type="InterPro" id="IPR002579">
    <property type="entry name" value="Met_Sox_Rdtase_MsrB_dom"/>
</dbReference>
<dbReference type="InterPro" id="IPR028427">
    <property type="entry name" value="Met_Sox_Rdtase_MsrB"/>
</dbReference>
<evidence type="ECO:0000256" key="1">
    <source>
        <dbReference type="ARBA" id="ARBA00007174"/>
    </source>
</evidence>
<dbReference type="GO" id="GO:0033743">
    <property type="term" value="F:peptide-methionine (R)-S-oxide reductase activity"/>
    <property type="evidence" value="ECO:0007669"/>
    <property type="project" value="UniProtKB-EC"/>
</dbReference>
<dbReference type="KEGG" id="hmn:HM131_11055"/>
<organism evidence="8 9">
    <name type="scientific">Halobacillus mangrovi</name>
    <dbReference type="NCBI Taxonomy" id="402384"/>
    <lineage>
        <taxon>Bacteria</taxon>
        <taxon>Bacillati</taxon>
        <taxon>Bacillota</taxon>
        <taxon>Bacilli</taxon>
        <taxon>Bacillales</taxon>
        <taxon>Bacillaceae</taxon>
        <taxon>Halobacillus</taxon>
    </lineage>
</organism>
<dbReference type="PROSITE" id="PS51790">
    <property type="entry name" value="MSRB"/>
    <property type="match status" value="1"/>
</dbReference>
<dbReference type="OrthoDB" id="4174719at2"/>
<name>A0A1W5ZVN0_9BACI</name>
<evidence type="ECO:0000256" key="3">
    <source>
        <dbReference type="ARBA" id="ARBA00021130"/>
    </source>
</evidence>
<dbReference type="GO" id="GO:0005737">
    <property type="term" value="C:cytoplasm"/>
    <property type="evidence" value="ECO:0007669"/>
    <property type="project" value="TreeGrafter"/>
</dbReference>
<evidence type="ECO:0000256" key="6">
    <source>
        <dbReference type="ARBA" id="ARBA00075819"/>
    </source>
</evidence>
<dbReference type="AlphaFoldDB" id="A0A1W5ZVN0"/>
<dbReference type="RefSeq" id="WP_085029817.1">
    <property type="nucleotide sequence ID" value="NZ_CP020772.1"/>
</dbReference>
<evidence type="ECO:0000313" key="8">
    <source>
        <dbReference type="EMBL" id="ARI77348.1"/>
    </source>
</evidence>
<dbReference type="EC" id="1.8.4.12" evidence="2"/>
<dbReference type="GO" id="GO:0006979">
    <property type="term" value="P:response to oxidative stress"/>
    <property type="evidence" value="ECO:0007669"/>
    <property type="project" value="InterPro"/>
</dbReference>
<evidence type="ECO:0000256" key="5">
    <source>
        <dbReference type="ARBA" id="ARBA00048488"/>
    </source>
</evidence>
<keyword evidence="4" id="KW-0560">Oxidoreductase</keyword>
<evidence type="ECO:0000256" key="2">
    <source>
        <dbReference type="ARBA" id="ARBA00012499"/>
    </source>
</evidence>
<dbReference type="SUPFAM" id="SSF51316">
    <property type="entry name" value="Mss4-like"/>
    <property type="match status" value="1"/>
</dbReference>
<dbReference type="Gene3D" id="2.170.150.20">
    <property type="entry name" value="Peptide methionine sulfoxide reductase"/>
    <property type="match status" value="1"/>
</dbReference>
<evidence type="ECO:0000259" key="7">
    <source>
        <dbReference type="PROSITE" id="PS51790"/>
    </source>
</evidence>
<dbReference type="InterPro" id="IPR011057">
    <property type="entry name" value="Mss4-like_sf"/>
</dbReference>
<dbReference type="EMBL" id="CP020772">
    <property type="protein sequence ID" value="ARI77348.1"/>
    <property type="molecule type" value="Genomic_DNA"/>
</dbReference>
<gene>
    <name evidence="8" type="ORF">HM131_11055</name>
</gene>
<accession>A0A1W5ZVN0</accession>
<protein>
    <recommendedName>
        <fullName evidence="3">Peptide methionine sulfoxide reductase MsrB</fullName>
        <ecNumber evidence="2">1.8.4.12</ecNumber>
    </recommendedName>
    <alternativeName>
        <fullName evidence="6">Peptide-methionine (R)-S-oxide reductase</fullName>
    </alternativeName>
</protein>
<proteinExistence type="inferred from homology"/>
<evidence type="ECO:0000313" key="9">
    <source>
        <dbReference type="Proteomes" id="UP000192527"/>
    </source>
</evidence>
<dbReference type="GO" id="GO:0030091">
    <property type="term" value="P:protein repair"/>
    <property type="evidence" value="ECO:0007669"/>
    <property type="project" value="InterPro"/>
</dbReference>
<dbReference type="STRING" id="402384.HM131_11055"/>